<dbReference type="InterPro" id="IPR002225">
    <property type="entry name" value="3Beta_OHSteriod_DH/Estase"/>
</dbReference>
<dbReference type="GO" id="GO:0006694">
    <property type="term" value="P:steroid biosynthetic process"/>
    <property type="evidence" value="ECO:0007669"/>
    <property type="project" value="InterPro"/>
</dbReference>
<dbReference type="InterPro" id="IPR036291">
    <property type="entry name" value="NAD(P)-bd_dom_sf"/>
</dbReference>
<protein>
    <recommendedName>
        <fullName evidence="2">3-beta hydroxysteroid dehydrogenase/isomerase domain-containing protein</fullName>
    </recommendedName>
</protein>
<keyword evidence="4" id="KW-1185">Reference proteome</keyword>
<evidence type="ECO:0000313" key="4">
    <source>
        <dbReference type="Proteomes" id="UP000775547"/>
    </source>
</evidence>
<name>A0A9P7G302_9AGAR</name>
<dbReference type="GO" id="GO:0016616">
    <property type="term" value="F:oxidoreductase activity, acting on the CH-OH group of donors, NAD or NADP as acceptor"/>
    <property type="evidence" value="ECO:0007669"/>
    <property type="project" value="InterPro"/>
</dbReference>
<reference evidence="3" key="2">
    <citation type="submission" date="2021-10" db="EMBL/GenBank/DDBJ databases">
        <title>Phylogenomics reveals ancestral predisposition of the termite-cultivated fungus Termitomyces towards a domesticated lifestyle.</title>
        <authorList>
            <person name="Auxier B."/>
            <person name="Grum-Grzhimaylo A."/>
            <person name="Cardenas M.E."/>
            <person name="Lodge J.D."/>
            <person name="Laessoe T."/>
            <person name="Pedersen O."/>
            <person name="Smith M.E."/>
            <person name="Kuyper T.W."/>
            <person name="Franco-Molano E.A."/>
            <person name="Baroni T.J."/>
            <person name="Aanen D.K."/>
        </authorList>
    </citation>
    <scope>NUCLEOTIDE SEQUENCE</scope>
    <source>
        <strain evidence="3">AP01</strain>
        <tissue evidence="3">Mycelium</tissue>
    </source>
</reference>
<proteinExistence type="predicted"/>
<reference evidence="3" key="1">
    <citation type="submission" date="2020-07" db="EMBL/GenBank/DDBJ databases">
        <authorList>
            <person name="Nieuwenhuis M."/>
            <person name="Van De Peppel L.J.J."/>
        </authorList>
    </citation>
    <scope>NUCLEOTIDE SEQUENCE</scope>
    <source>
        <strain evidence="3">AP01</strain>
        <tissue evidence="3">Mycelium</tissue>
    </source>
</reference>
<dbReference type="OrthoDB" id="10058185at2759"/>
<feature type="signal peptide" evidence="1">
    <location>
        <begin position="1"/>
        <end position="16"/>
    </location>
</feature>
<comment type="caution">
    <text evidence="3">The sequence shown here is derived from an EMBL/GenBank/DDBJ whole genome shotgun (WGS) entry which is preliminary data.</text>
</comment>
<dbReference type="Pfam" id="PF01073">
    <property type="entry name" value="3Beta_HSD"/>
    <property type="match status" value="1"/>
</dbReference>
<dbReference type="Gene3D" id="3.40.50.720">
    <property type="entry name" value="NAD(P)-binding Rossmann-like Domain"/>
    <property type="match status" value="1"/>
</dbReference>
<dbReference type="AlphaFoldDB" id="A0A9P7G302"/>
<gene>
    <name evidence="3" type="ORF">DXG03_002352</name>
</gene>
<evidence type="ECO:0000259" key="2">
    <source>
        <dbReference type="Pfam" id="PF01073"/>
    </source>
</evidence>
<dbReference type="EMBL" id="JABCKV010000167">
    <property type="protein sequence ID" value="KAG5642668.1"/>
    <property type="molecule type" value="Genomic_DNA"/>
</dbReference>
<accession>A0A9P7G302</accession>
<feature type="domain" description="3-beta hydroxysteroid dehydrogenase/isomerase" evidence="2">
    <location>
        <begin position="70"/>
        <end position="224"/>
    </location>
</feature>
<evidence type="ECO:0000256" key="1">
    <source>
        <dbReference type="SAM" id="SignalP"/>
    </source>
</evidence>
<keyword evidence="1" id="KW-0732">Signal</keyword>
<dbReference type="SUPFAM" id="SSF51735">
    <property type="entry name" value="NAD(P)-binding Rossmann-fold domains"/>
    <property type="match status" value="1"/>
</dbReference>
<dbReference type="Proteomes" id="UP000775547">
    <property type="component" value="Unassembled WGS sequence"/>
</dbReference>
<evidence type="ECO:0000313" key="3">
    <source>
        <dbReference type="EMBL" id="KAG5642668.1"/>
    </source>
</evidence>
<feature type="chain" id="PRO_5040138771" description="3-beta hydroxysteroid dehydrogenase/isomerase domain-containing protein" evidence="1">
    <location>
        <begin position="17"/>
        <end position="236"/>
    </location>
</feature>
<organism evidence="3 4">
    <name type="scientific">Asterophora parasitica</name>
    <dbReference type="NCBI Taxonomy" id="117018"/>
    <lineage>
        <taxon>Eukaryota</taxon>
        <taxon>Fungi</taxon>
        <taxon>Dikarya</taxon>
        <taxon>Basidiomycota</taxon>
        <taxon>Agaricomycotina</taxon>
        <taxon>Agaricomycetes</taxon>
        <taxon>Agaricomycetidae</taxon>
        <taxon>Agaricales</taxon>
        <taxon>Tricholomatineae</taxon>
        <taxon>Lyophyllaceae</taxon>
        <taxon>Asterophora</taxon>
    </lineage>
</organism>
<sequence>MSWSSVRLTLITLVTAAYLAKLSTRLRGSRTGVKAKAPFTKDGLQETSYDDIDLLKSIPSSPTTLSYVVTNIRILDLNPPPANISSHSAVSFVKTDITSLTSVREALRPLSNGTSPTVIYHTAAIIRFWERFSYCWDASYEINVRGVGNVITAAQELPSAVLIYTSTGDTVIPRPKFLRIGWDLENTSTPIGDSDKPLSTARLSESCYSRTKLLAEELVSKSDGLPGLRAGIIRPG</sequence>